<dbReference type="KEGG" id="egl:EGR_05414"/>
<proteinExistence type="predicted"/>
<dbReference type="EMBL" id="APAU02000039">
    <property type="protein sequence ID" value="EUB59794.1"/>
    <property type="molecule type" value="Genomic_DNA"/>
</dbReference>
<dbReference type="Proteomes" id="UP000019149">
    <property type="component" value="Unassembled WGS sequence"/>
</dbReference>
<gene>
    <name evidence="1" type="ORF">EGR_05414</name>
</gene>
<organism evidence="1 2">
    <name type="scientific">Echinococcus granulosus</name>
    <name type="common">Hydatid tapeworm</name>
    <dbReference type="NCBI Taxonomy" id="6210"/>
    <lineage>
        <taxon>Eukaryota</taxon>
        <taxon>Metazoa</taxon>
        <taxon>Spiralia</taxon>
        <taxon>Lophotrochozoa</taxon>
        <taxon>Platyhelminthes</taxon>
        <taxon>Cestoda</taxon>
        <taxon>Eucestoda</taxon>
        <taxon>Cyclophyllidea</taxon>
        <taxon>Taeniidae</taxon>
        <taxon>Echinococcus</taxon>
        <taxon>Echinococcus granulosus group</taxon>
    </lineage>
</organism>
<evidence type="ECO:0000313" key="2">
    <source>
        <dbReference type="Proteomes" id="UP000019149"/>
    </source>
</evidence>
<dbReference type="CTD" id="36341129"/>
<dbReference type="AlphaFoldDB" id="W6V1N8"/>
<comment type="caution">
    <text evidence="1">The sequence shown here is derived from an EMBL/GenBank/DDBJ whole genome shotgun (WGS) entry which is preliminary data.</text>
</comment>
<dbReference type="RefSeq" id="XP_024350990.1">
    <property type="nucleotide sequence ID" value="XM_024494663.1"/>
</dbReference>
<keyword evidence="2" id="KW-1185">Reference proteome</keyword>
<evidence type="ECO:0000313" key="1">
    <source>
        <dbReference type="EMBL" id="EUB59794.1"/>
    </source>
</evidence>
<protein>
    <submittedName>
        <fullName evidence="1">Uncharacterized protein</fullName>
    </submittedName>
</protein>
<reference evidence="1 2" key="1">
    <citation type="journal article" date="2013" name="Nat. Genet.">
        <title>The genome of the hydatid tapeworm Echinococcus granulosus.</title>
        <authorList>
            <person name="Zheng H."/>
            <person name="Zhang W."/>
            <person name="Zhang L."/>
            <person name="Zhang Z."/>
            <person name="Li J."/>
            <person name="Lu G."/>
            <person name="Zhu Y."/>
            <person name="Wang Y."/>
            <person name="Huang Y."/>
            <person name="Liu J."/>
            <person name="Kang H."/>
            <person name="Chen J."/>
            <person name="Wang L."/>
            <person name="Chen A."/>
            <person name="Yu S."/>
            <person name="Gao Z."/>
            <person name="Jin L."/>
            <person name="Gu W."/>
            <person name="Wang Z."/>
            <person name="Zhao L."/>
            <person name="Shi B."/>
            <person name="Wen H."/>
            <person name="Lin R."/>
            <person name="Jones M.K."/>
            <person name="Brejova B."/>
            <person name="Vinar T."/>
            <person name="Zhao G."/>
            <person name="McManus D.P."/>
            <person name="Chen Z."/>
            <person name="Zhou Y."/>
            <person name="Wang S."/>
        </authorList>
    </citation>
    <scope>NUCLEOTIDE SEQUENCE [LARGE SCALE GENOMIC DNA]</scope>
</reference>
<dbReference type="GeneID" id="36341129"/>
<name>W6V1N8_ECHGR</name>
<sequence length="278" mass="31849">MRSTIAFMNLKSFFTTFLRRHFPNETTRHVPPEMLLKNVLKENKWNLGDLCKPTSILDMCSSAKTPHFIVSHEAYYQLALAFASIATCNLSSSLVTLSEHSSIICIEICKQLAVASFLHLLKESDFLIFANSLAMKWKHITFSYYSNSERIRIGKVCINGILPSFKQLISKTSSASYIPQSGYFAYDKMGYYPLSFCSSKRGLFSVSSFWLKFILQIILFKHEVFTIFNKNVTVENVRNGNLYVTSLVYFKSKAVVELSLTTLKNKLQRAQIKPHKRN</sequence>
<accession>W6V1N8</accession>